<keyword evidence="1" id="KW-1133">Transmembrane helix</keyword>
<comment type="caution">
    <text evidence="3">The sequence shown here is derived from an EMBL/GenBank/DDBJ whole genome shotgun (WGS) entry which is preliminary data.</text>
</comment>
<keyword evidence="1" id="KW-0472">Membrane</keyword>
<proteinExistence type="predicted"/>
<gene>
    <name evidence="3" type="ORF">NCTC13063_01769</name>
</gene>
<feature type="transmembrane region" description="Helical" evidence="1">
    <location>
        <begin position="287"/>
        <end position="308"/>
    </location>
</feature>
<reference evidence="3 4" key="1">
    <citation type="submission" date="2018-06" db="EMBL/GenBank/DDBJ databases">
        <authorList>
            <consortium name="Pathogen Informatics"/>
            <person name="Doyle S."/>
        </authorList>
    </citation>
    <scope>NUCLEOTIDE SEQUENCE [LARGE SCALE GENOMIC DNA]</scope>
    <source>
        <strain evidence="3 4">NCTC13063</strain>
    </source>
</reference>
<dbReference type="Proteomes" id="UP000255283">
    <property type="component" value="Unassembled WGS sequence"/>
</dbReference>
<evidence type="ECO:0000313" key="4">
    <source>
        <dbReference type="Proteomes" id="UP000255283"/>
    </source>
</evidence>
<dbReference type="EMBL" id="UGTJ01000001">
    <property type="protein sequence ID" value="SUB80484.1"/>
    <property type="molecule type" value="Genomic_DNA"/>
</dbReference>
<evidence type="ECO:0000313" key="3">
    <source>
        <dbReference type="EMBL" id="SUB80484.1"/>
    </source>
</evidence>
<evidence type="ECO:0000256" key="2">
    <source>
        <dbReference type="SAM" id="SignalP"/>
    </source>
</evidence>
<organism evidence="3 4">
    <name type="scientific">Segatella buccae</name>
    <dbReference type="NCBI Taxonomy" id="28126"/>
    <lineage>
        <taxon>Bacteria</taxon>
        <taxon>Pseudomonadati</taxon>
        <taxon>Bacteroidota</taxon>
        <taxon>Bacteroidia</taxon>
        <taxon>Bacteroidales</taxon>
        <taxon>Prevotellaceae</taxon>
        <taxon>Segatella</taxon>
    </lineage>
</organism>
<feature type="signal peptide" evidence="2">
    <location>
        <begin position="1"/>
        <end position="21"/>
    </location>
</feature>
<name>A0AAQ1UJR3_9BACT</name>
<dbReference type="Gene3D" id="1.25.40.10">
    <property type="entry name" value="Tetratricopeptide repeat domain"/>
    <property type="match status" value="1"/>
</dbReference>
<accession>A0AAQ1UJR3</accession>
<dbReference type="PROSITE" id="PS51257">
    <property type="entry name" value="PROKAR_LIPOPROTEIN"/>
    <property type="match status" value="1"/>
</dbReference>
<sequence>MYKVFLLLAALALSAVSCRRAASGALGGERSVLAVCADSAELYIDRQDFSAAMMQLKHAEKFAGDTGDTLALYRVYHHIGWINETLGADERALQYFDKAMTAARAMARKDLMVDVLINQANVLYNMNRPDSAWHITLEAKRLYPYADRSQQSQIMKNIAYREMLAGELVTAEEHAYKAALLAEDSSAAGNAVSLLCYIYLKQNKDERAQMLMSILPKGDATLQYNRLLVKSDYLEKHGDYRGALDAYKQLKEMSDSLKSSGRNLDILRVQSRMDQEIQQCEKLEQRLWFSLAIIVLLLVIFGLTVWYYRRTQALYKRFRDRISEVRQDLALMLGRRDATIEELKRSVDEKVGRLDALKEKLPARLAGDQNYDSIAQTKLGIDTLHAILCHSNISQMGRREQKAVAGVMWNIDRRLAAIIDNPDNALTPKETFFCIMERNGMPDAEKARSFCCSEQAVRSTKSRLGKKLDLAQIVHLSPSP</sequence>
<keyword evidence="1" id="KW-0812">Transmembrane</keyword>
<dbReference type="RefSeq" id="WP_115153897.1">
    <property type="nucleotide sequence ID" value="NZ_DBFWLE010000005.1"/>
</dbReference>
<keyword evidence="2" id="KW-0732">Signal</keyword>
<protein>
    <submittedName>
        <fullName evidence="3">Predicted ATPase</fullName>
    </submittedName>
</protein>
<dbReference type="SUPFAM" id="SSF48452">
    <property type="entry name" value="TPR-like"/>
    <property type="match status" value="1"/>
</dbReference>
<evidence type="ECO:0000256" key="1">
    <source>
        <dbReference type="SAM" id="Phobius"/>
    </source>
</evidence>
<dbReference type="AlphaFoldDB" id="A0AAQ1UJR3"/>
<dbReference type="InterPro" id="IPR011990">
    <property type="entry name" value="TPR-like_helical_dom_sf"/>
</dbReference>
<feature type="chain" id="PRO_5042889627" evidence="2">
    <location>
        <begin position="22"/>
        <end position="480"/>
    </location>
</feature>